<evidence type="ECO:0000313" key="3">
    <source>
        <dbReference type="Proteomes" id="UP001549921"/>
    </source>
</evidence>
<dbReference type="EMBL" id="JBEDNZ010000001">
    <property type="protein sequence ID" value="KAL0852304.1"/>
    <property type="molecule type" value="Genomic_DNA"/>
</dbReference>
<organism evidence="2 3">
    <name type="scientific">Loxostege sticticalis</name>
    <name type="common">Beet webworm moth</name>
    <dbReference type="NCBI Taxonomy" id="481309"/>
    <lineage>
        <taxon>Eukaryota</taxon>
        <taxon>Metazoa</taxon>
        <taxon>Ecdysozoa</taxon>
        <taxon>Arthropoda</taxon>
        <taxon>Hexapoda</taxon>
        <taxon>Insecta</taxon>
        <taxon>Pterygota</taxon>
        <taxon>Neoptera</taxon>
        <taxon>Endopterygota</taxon>
        <taxon>Lepidoptera</taxon>
        <taxon>Glossata</taxon>
        <taxon>Ditrysia</taxon>
        <taxon>Pyraloidea</taxon>
        <taxon>Crambidae</taxon>
        <taxon>Pyraustinae</taxon>
        <taxon>Loxostege</taxon>
    </lineage>
</organism>
<name>A0ABD0TSN1_LOXSC</name>
<evidence type="ECO:0000256" key="1">
    <source>
        <dbReference type="SAM" id="MobiDB-lite"/>
    </source>
</evidence>
<reference evidence="2 3" key="1">
    <citation type="submission" date="2024-06" db="EMBL/GenBank/DDBJ databases">
        <title>A chromosome-level genome assembly of beet webworm, Loxostege sticticalis.</title>
        <authorList>
            <person name="Zhang Y."/>
        </authorList>
    </citation>
    <scope>NUCLEOTIDE SEQUENCE [LARGE SCALE GENOMIC DNA]</scope>
    <source>
        <strain evidence="2">AQ028</strain>
        <tissue evidence="2">Male pupae</tissue>
    </source>
</reference>
<dbReference type="AlphaFoldDB" id="A0ABD0TSN1"/>
<feature type="region of interest" description="Disordered" evidence="1">
    <location>
        <begin position="175"/>
        <end position="240"/>
    </location>
</feature>
<feature type="region of interest" description="Disordered" evidence="1">
    <location>
        <begin position="330"/>
        <end position="353"/>
    </location>
</feature>
<feature type="compositionally biased region" description="Basic and acidic residues" evidence="1">
    <location>
        <begin position="330"/>
        <end position="345"/>
    </location>
</feature>
<proteinExistence type="predicted"/>
<protein>
    <submittedName>
        <fullName evidence="2">Uncharacterized protein</fullName>
    </submittedName>
</protein>
<dbReference type="Proteomes" id="UP001549921">
    <property type="component" value="Unassembled WGS sequence"/>
</dbReference>
<feature type="compositionally biased region" description="Basic and acidic residues" evidence="1">
    <location>
        <begin position="184"/>
        <end position="197"/>
    </location>
</feature>
<gene>
    <name evidence="2" type="ORF">ABMA28_000512</name>
</gene>
<comment type="caution">
    <text evidence="2">The sequence shown here is derived from an EMBL/GenBank/DDBJ whole genome shotgun (WGS) entry which is preliminary data.</text>
</comment>
<accession>A0ABD0TSN1</accession>
<evidence type="ECO:0000313" key="2">
    <source>
        <dbReference type="EMBL" id="KAL0852304.1"/>
    </source>
</evidence>
<sequence length="353" mass="41015">MKCARLNLQERSKPLTRRLPAPDKPRRYCQRHMVNPDHSDDPRWNEAIERFNNSTPNSNLNYTYASDGGSARPYQDAHDLVLTVQNLKFQGDVKERKRPRTSFKYKSLTANRKHRMFVKQVVDDIEHIEEDRSSELTSYYFDDYVKYILSADRSRPSSSKSSIFLQDLSNKYRENKSTQVENKPVAETKKPRKDLKAKSLNKQTNEQSKREDVDQESSTQNDTKVAFQKSGKRKSLTISRTQSPETIQVIRVDVVCNYSSSSVLSDYEENKKETNTKLTEKDYEMIDLKKPHFADKYLLTNTVHSINENLSCGSKVTLLCKTFKLTDRSKGSEKKHSKSVKDGAKSKYRNIKW</sequence>